<reference evidence="5" key="1">
    <citation type="submission" date="2022-10" db="EMBL/GenBank/DDBJ databases">
        <title>The WGS of Solirubrobacter ginsenosidimutans DSM 21036.</title>
        <authorList>
            <person name="Jiang Z."/>
        </authorList>
    </citation>
    <scope>NUCLEOTIDE SEQUENCE</scope>
    <source>
        <strain evidence="5">DSM 21036</strain>
    </source>
</reference>
<dbReference type="FunFam" id="1.10.10.10:FF:000186">
    <property type="entry name" value="AsnC family transcriptional regulator"/>
    <property type="match status" value="1"/>
</dbReference>
<keyword evidence="3" id="KW-0804">Transcription</keyword>
<dbReference type="PROSITE" id="PS50956">
    <property type="entry name" value="HTH_ASNC_2"/>
    <property type="match status" value="1"/>
</dbReference>
<dbReference type="InterPro" id="IPR011008">
    <property type="entry name" value="Dimeric_a/b-barrel"/>
</dbReference>
<evidence type="ECO:0000313" key="5">
    <source>
        <dbReference type="EMBL" id="MDA0165563.1"/>
    </source>
</evidence>
<dbReference type="SUPFAM" id="SSF46785">
    <property type="entry name" value="Winged helix' DNA-binding domain"/>
    <property type="match status" value="1"/>
</dbReference>
<dbReference type="InterPro" id="IPR000485">
    <property type="entry name" value="AsnC-type_HTH_dom"/>
</dbReference>
<keyword evidence="1" id="KW-0805">Transcription regulation</keyword>
<dbReference type="PRINTS" id="PR00033">
    <property type="entry name" value="HTHASNC"/>
</dbReference>
<name>A0A9X3N635_9ACTN</name>
<evidence type="ECO:0000259" key="4">
    <source>
        <dbReference type="PROSITE" id="PS50956"/>
    </source>
</evidence>
<gene>
    <name evidence="5" type="ORF">OM076_35165</name>
</gene>
<dbReference type="EMBL" id="JAPDOD010000049">
    <property type="protein sequence ID" value="MDA0165563.1"/>
    <property type="molecule type" value="Genomic_DNA"/>
</dbReference>
<dbReference type="Gene3D" id="3.30.70.920">
    <property type="match status" value="1"/>
</dbReference>
<dbReference type="InterPro" id="IPR036390">
    <property type="entry name" value="WH_DNA-bd_sf"/>
</dbReference>
<keyword evidence="6" id="KW-1185">Reference proteome</keyword>
<accession>A0A9X3N635</accession>
<dbReference type="GO" id="GO:0043200">
    <property type="term" value="P:response to amino acid"/>
    <property type="evidence" value="ECO:0007669"/>
    <property type="project" value="TreeGrafter"/>
</dbReference>
<sequence>MDSVDHAILSQLQDDGRLSNVELAERVRLSPSATLRRVRALETSGAIAGYHAVIDPKAVGRGYEVTVHATLMLRNRETIEAFEAALVPLTEVVEAQRMFGDPDYLIRVAVADADAYEHFLINTFADLPGLARMTSQFAMKTLKAGGRLPL</sequence>
<dbReference type="Proteomes" id="UP001149140">
    <property type="component" value="Unassembled WGS sequence"/>
</dbReference>
<dbReference type="GO" id="GO:0043565">
    <property type="term" value="F:sequence-specific DNA binding"/>
    <property type="evidence" value="ECO:0007669"/>
    <property type="project" value="InterPro"/>
</dbReference>
<dbReference type="InterPro" id="IPR019888">
    <property type="entry name" value="Tscrpt_reg_AsnC-like"/>
</dbReference>
<feature type="domain" description="HTH asnC-type" evidence="4">
    <location>
        <begin position="1"/>
        <end position="62"/>
    </location>
</feature>
<organism evidence="5 6">
    <name type="scientific">Solirubrobacter ginsenosidimutans</name>
    <dbReference type="NCBI Taxonomy" id="490573"/>
    <lineage>
        <taxon>Bacteria</taxon>
        <taxon>Bacillati</taxon>
        <taxon>Actinomycetota</taxon>
        <taxon>Thermoleophilia</taxon>
        <taxon>Solirubrobacterales</taxon>
        <taxon>Solirubrobacteraceae</taxon>
        <taxon>Solirubrobacter</taxon>
    </lineage>
</organism>
<dbReference type="AlphaFoldDB" id="A0A9X3N635"/>
<evidence type="ECO:0000256" key="3">
    <source>
        <dbReference type="ARBA" id="ARBA00023163"/>
    </source>
</evidence>
<dbReference type="InterPro" id="IPR036388">
    <property type="entry name" value="WH-like_DNA-bd_sf"/>
</dbReference>
<proteinExistence type="predicted"/>
<comment type="caution">
    <text evidence="5">The sequence shown here is derived from an EMBL/GenBank/DDBJ whole genome shotgun (WGS) entry which is preliminary data.</text>
</comment>
<dbReference type="RefSeq" id="WP_270044824.1">
    <property type="nucleotide sequence ID" value="NZ_JAPDOD010000049.1"/>
</dbReference>
<dbReference type="PANTHER" id="PTHR30154:SF34">
    <property type="entry name" value="TRANSCRIPTIONAL REGULATOR AZLB"/>
    <property type="match status" value="1"/>
</dbReference>
<dbReference type="PANTHER" id="PTHR30154">
    <property type="entry name" value="LEUCINE-RESPONSIVE REGULATORY PROTEIN"/>
    <property type="match status" value="1"/>
</dbReference>
<dbReference type="SUPFAM" id="SSF54909">
    <property type="entry name" value="Dimeric alpha+beta barrel"/>
    <property type="match status" value="1"/>
</dbReference>
<dbReference type="Gene3D" id="1.10.10.10">
    <property type="entry name" value="Winged helix-like DNA-binding domain superfamily/Winged helix DNA-binding domain"/>
    <property type="match status" value="1"/>
</dbReference>
<evidence type="ECO:0000256" key="2">
    <source>
        <dbReference type="ARBA" id="ARBA00023125"/>
    </source>
</evidence>
<dbReference type="Pfam" id="PF13412">
    <property type="entry name" value="HTH_24"/>
    <property type="match status" value="1"/>
</dbReference>
<dbReference type="SMART" id="SM00344">
    <property type="entry name" value="HTH_ASNC"/>
    <property type="match status" value="1"/>
</dbReference>
<dbReference type="Pfam" id="PF01037">
    <property type="entry name" value="AsnC_trans_reg"/>
    <property type="match status" value="1"/>
</dbReference>
<evidence type="ECO:0000313" key="6">
    <source>
        <dbReference type="Proteomes" id="UP001149140"/>
    </source>
</evidence>
<dbReference type="InterPro" id="IPR019887">
    <property type="entry name" value="Tscrpt_reg_AsnC/Lrp_C"/>
</dbReference>
<keyword evidence="2" id="KW-0238">DNA-binding</keyword>
<evidence type="ECO:0000256" key="1">
    <source>
        <dbReference type="ARBA" id="ARBA00023015"/>
    </source>
</evidence>
<dbReference type="GO" id="GO:0005829">
    <property type="term" value="C:cytosol"/>
    <property type="evidence" value="ECO:0007669"/>
    <property type="project" value="TreeGrafter"/>
</dbReference>
<protein>
    <submittedName>
        <fullName evidence="5">Lrp/AsnC family transcriptional regulator</fullName>
    </submittedName>
</protein>